<evidence type="ECO:0000313" key="3">
    <source>
        <dbReference type="EMBL" id="EGG08282.1"/>
    </source>
</evidence>
<dbReference type="KEGG" id="mlr:MELLADRAFT_105240"/>
<dbReference type="OrthoDB" id="2213137at2759"/>
<dbReference type="GO" id="GO:0022857">
    <property type="term" value="F:transmembrane transporter activity"/>
    <property type="evidence" value="ECO:0007669"/>
    <property type="project" value="InterPro"/>
</dbReference>
<feature type="transmembrane region" description="Helical" evidence="2">
    <location>
        <begin position="163"/>
        <end position="189"/>
    </location>
</feature>
<keyword evidence="2" id="KW-0812">Transmembrane</keyword>
<dbReference type="AlphaFoldDB" id="F4RHB1"/>
<keyword evidence="2" id="KW-1133">Transmembrane helix</keyword>
<dbReference type="GeneID" id="18922540"/>
<evidence type="ECO:0000313" key="4">
    <source>
        <dbReference type="Proteomes" id="UP000001072"/>
    </source>
</evidence>
<feature type="transmembrane region" description="Helical" evidence="2">
    <location>
        <begin position="201"/>
        <end position="221"/>
    </location>
</feature>
<keyword evidence="2" id="KW-0472">Membrane</keyword>
<dbReference type="RefSeq" id="XP_007408480.1">
    <property type="nucleotide sequence ID" value="XM_007408418.1"/>
</dbReference>
<name>F4RHB1_MELLP</name>
<dbReference type="EMBL" id="GL883101">
    <property type="protein sequence ID" value="EGG08282.1"/>
    <property type="molecule type" value="Genomic_DNA"/>
</dbReference>
<feature type="transmembrane region" description="Helical" evidence="2">
    <location>
        <begin position="81"/>
        <end position="103"/>
    </location>
</feature>
<dbReference type="InterPro" id="IPR011701">
    <property type="entry name" value="MFS"/>
</dbReference>
<proteinExistence type="predicted"/>
<dbReference type="GO" id="GO:0016020">
    <property type="term" value="C:membrane"/>
    <property type="evidence" value="ECO:0007669"/>
    <property type="project" value="UniProtKB-SubCell"/>
</dbReference>
<gene>
    <name evidence="3" type="ORF">MELLADRAFT_105240</name>
</gene>
<dbReference type="HOGENOM" id="CLU_001265_1_2_1"/>
<evidence type="ECO:0000256" key="2">
    <source>
        <dbReference type="SAM" id="Phobius"/>
    </source>
</evidence>
<dbReference type="VEuPathDB" id="FungiDB:MELLADRAFT_105240"/>
<feature type="transmembrane region" description="Helical" evidence="2">
    <location>
        <begin position="227"/>
        <end position="246"/>
    </location>
</feature>
<dbReference type="InParanoid" id="F4RHB1"/>
<evidence type="ECO:0008006" key="5">
    <source>
        <dbReference type="Google" id="ProtNLM"/>
    </source>
</evidence>
<dbReference type="Gene3D" id="1.20.1250.20">
    <property type="entry name" value="MFS general substrate transporter like domains"/>
    <property type="match status" value="1"/>
</dbReference>
<evidence type="ECO:0000256" key="1">
    <source>
        <dbReference type="ARBA" id="ARBA00004141"/>
    </source>
</evidence>
<comment type="subcellular location">
    <subcellularLocation>
        <location evidence="1">Membrane</location>
        <topology evidence="1">Multi-pass membrane protein</topology>
    </subcellularLocation>
</comment>
<keyword evidence="4" id="KW-1185">Reference proteome</keyword>
<dbReference type="SUPFAM" id="SSF103473">
    <property type="entry name" value="MFS general substrate transporter"/>
    <property type="match status" value="1"/>
</dbReference>
<protein>
    <recommendedName>
        <fullName evidence="5">Major facilitator superfamily (MFS) profile domain-containing protein</fullName>
    </recommendedName>
</protein>
<dbReference type="Proteomes" id="UP000001072">
    <property type="component" value="Unassembled WGS sequence"/>
</dbReference>
<dbReference type="InterPro" id="IPR036259">
    <property type="entry name" value="MFS_trans_sf"/>
</dbReference>
<feature type="transmembrane region" description="Helical" evidence="2">
    <location>
        <begin position="325"/>
        <end position="346"/>
    </location>
</feature>
<reference evidence="4" key="1">
    <citation type="journal article" date="2011" name="Proc. Natl. Acad. Sci. U.S.A.">
        <title>Obligate biotrophy features unraveled by the genomic analysis of rust fungi.</title>
        <authorList>
            <person name="Duplessis S."/>
            <person name="Cuomo C.A."/>
            <person name="Lin Y.-C."/>
            <person name="Aerts A."/>
            <person name="Tisserant E."/>
            <person name="Veneault-Fourrey C."/>
            <person name="Joly D.L."/>
            <person name="Hacquard S."/>
            <person name="Amselem J."/>
            <person name="Cantarel B.L."/>
            <person name="Chiu R."/>
            <person name="Coutinho P.M."/>
            <person name="Feau N."/>
            <person name="Field M."/>
            <person name="Frey P."/>
            <person name="Gelhaye E."/>
            <person name="Goldberg J."/>
            <person name="Grabherr M.G."/>
            <person name="Kodira C.D."/>
            <person name="Kohler A."/>
            <person name="Kuees U."/>
            <person name="Lindquist E.A."/>
            <person name="Lucas S.M."/>
            <person name="Mago R."/>
            <person name="Mauceli E."/>
            <person name="Morin E."/>
            <person name="Murat C."/>
            <person name="Pangilinan J.L."/>
            <person name="Park R."/>
            <person name="Pearson M."/>
            <person name="Quesneville H."/>
            <person name="Rouhier N."/>
            <person name="Sakthikumar S."/>
            <person name="Salamov A.A."/>
            <person name="Schmutz J."/>
            <person name="Selles B."/>
            <person name="Shapiro H."/>
            <person name="Tanguay P."/>
            <person name="Tuskan G.A."/>
            <person name="Henrissat B."/>
            <person name="Van de Peer Y."/>
            <person name="Rouze P."/>
            <person name="Ellis J.G."/>
            <person name="Dodds P.N."/>
            <person name="Schein J.E."/>
            <person name="Zhong S."/>
            <person name="Hamelin R.C."/>
            <person name="Grigoriev I.V."/>
            <person name="Szabo L.J."/>
            <person name="Martin F."/>
        </authorList>
    </citation>
    <scope>NUCLEOTIDE SEQUENCE [LARGE SCALE GENOMIC DNA]</scope>
    <source>
        <strain evidence="4">98AG31 / pathotype 3-4-7</strain>
    </source>
</reference>
<accession>F4RHB1</accession>
<feature type="transmembrane region" description="Helical" evidence="2">
    <location>
        <begin position="253"/>
        <end position="276"/>
    </location>
</feature>
<dbReference type="Pfam" id="PF07690">
    <property type="entry name" value="MFS_1"/>
    <property type="match status" value="1"/>
</dbReference>
<sequence length="353" mass="38825">MTSAEFHNEKFDHTLGSTFSSATKVVMYGAHDLEQEQESIPEIHPAILTPNVTEASVLPMKLMNEIPNLPPADKGFLAWRFLFVIFWVDALFWGPALSFSVLLTYPPYTNMNPAAAASTGIVFTVILPHESRLCVWAHLPAHNGLGPWSIWHAVHFSGYDTSLAYMCCTYITLLSFLQSLAFFVPILYIPSFAKSIGHDGGIYLGIFSGTSIFGQMVVGTLSDYWDVSWLIGITSITSAASILGLWRFCNGLLMLASFTTIYGLTAGGYSCLWQRFVNLIDPEDSNPANLIVIFVTCRGIANIATGPISGTLLSSASSETNGYRILMYYSGALMLLSSFGVVCYFLKKREHKV</sequence>
<organism evidence="4">
    <name type="scientific">Melampsora larici-populina (strain 98AG31 / pathotype 3-4-7)</name>
    <name type="common">Poplar leaf rust fungus</name>
    <dbReference type="NCBI Taxonomy" id="747676"/>
    <lineage>
        <taxon>Eukaryota</taxon>
        <taxon>Fungi</taxon>
        <taxon>Dikarya</taxon>
        <taxon>Basidiomycota</taxon>
        <taxon>Pucciniomycotina</taxon>
        <taxon>Pucciniomycetes</taxon>
        <taxon>Pucciniales</taxon>
        <taxon>Melampsoraceae</taxon>
        <taxon>Melampsora</taxon>
    </lineage>
</organism>